<dbReference type="CDD" id="cd18186">
    <property type="entry name" value="BTB_POZ_ZBTB_KLHL-like"/>
    <property type="match status" value="3"/>
</dbReference>
<dbReference type="InParanoid" id="G0MVX0"/>
<dbReference type="EMBL" id="GL379815">
    <property type="protein sequence ID" value="EGT45319.1"/>
    <property type="molecule type" value="Genomic_DNA"/>
</dbReference>
<dbReference type="eggNOG" id="ENOG502QUFU">
    <property type="taxonomic scope" value="Eukaryota"/>
</dbReference>
<evidence type="ECO:0000313" key="2">
    <source>
        <dbReference type="EMBL" id="EGT45319.1"/>
    </source>
</evidence>
<dbReference type="InterPro" id="IPR011333">
    <property type="entry name" value="SKP1/BTB/POZ_sf"/>
</dbReference>
<dbReference type="PANTHER" id="PTHR22744">
    <property type="entry name" value="HELIX LOOP HELIX PROTEIN 21-RELATED"/>
    <property type="match status" value="1"/>
</dbReference>
<dbReference type="PROSITE" id="PS50097">
    <property type="entry name" value="BTB"/>
    <property type="match status" value="3"/>
</dbReference>
<feature type="domain" description="BTB" evidence="1">
    <location>
        <begin position="406"/>
        <end position="471"/>
    </location>
</feature>
<evidence type="ECO:0000313" key="3">
    <source>
        <dbReference type="Proteomes" id="UP000008068"/>
    </source>
</evidence>
<dbReference type="InterPro" id="IPR000210">
    <property type="entry name" value="BTB/POZ_dom"/>
</dbReference>
<feature type="domain" description="BTB" evidence="1">
    <location>
        <begin position="212"/>
        <end position="279"/>
    </location>
</feature>
<evidence type="ECO:0000259" key="1">
    <source>
        <dbReference type="PROSITE" id="PS50097"/>
    </source>
</evidence>
<dbReference type="STRING" id="135651.G0MVX0"/>
<organism evidence="3">
    <name type="scientific">Caenorhabditis brenneri</name>
    <name type="common">Nematode worm</name>
    <dbReference type="NCBI Taxonomy" id="135651"/>
    <lineage>
        <taxon>Eukaryota</taxon>
        <taxon>Metazoa</taxon>
        <taxon>Ecdysozoa</taxon>
        <taxon>Nematoda</taxon>
        <taxon>Chromadorea</taxon>
        <taxon>Rhabditida</taxon>
        <taxon>Rhabditina</taxon>
        <taxon>Rhabditomorpha</taxon>
        <taxon>Rhabditoidea</taxon>
        <taxon>Rhabditidae</taxon>
        <taxon>Peloderinae</taxon>
        <taxon>Caenorhabditis</taxon>
    </lineage>
</organism>
<accession>G0MVX0</accession>
<reference evidence="3" key="1">
    <citation type="submission" date="2011-07" db="EMBL/GenBank/DDBJ databases">
        <authorList>
            <consortium name="Caenorhabditis brenneri Sequencing and Analysis Consortium"/>
            <person name="Wilson R.K."/>
        </authorList>
    </citation>
    <scope>NUCLEOTIDE SEQUENCE [LARGE SCALE GENOMIC DNA]</scope>
    <source>
        <strain evidence="3">PB2801</strain>
    </source>
</reference>
<gene>
    <name evidence="2" type="ORF">CAEBREN_12733</name>
</gene>
<dbReference type="PANTHER" id="PTHR22744:SF14">
    <property type="entry name" value="BTB DOMAIN-CONTAINING PROTEIN-RELATED"/>
    <property type="match status" value="1"/>
</dbReference>
<dbReference type="SMART" id="SM00225">
    <property type="entry name" value="BTB"/>
    <property type="match status" value="3"/>
</dbReference>
<sequence length="728" mass="84889">MTETPELTIYEKTFAKSDKTDAILVVDGKKLHVNKALLSYHSDYFNKLFNSDSKEKSMEEIPIKGVNFENFATVLSLVHGAPIKYTYDQVESLLGIADRFQLPAAKRHIELFILTHQINKKDSKERAFKLADAFKLNDLLSHVLSSYDYSSFFELSKNRAFLDKLTNETTEHVLERMLVLSRENKQMNRNAVQIVKPSVDIYPTAFAKFDKTDAILVVGEKKLHVNKTVLSHHSDYFDVLFNSEFEEKSMEEIPIKGVHFESFVTLLSFYHSNPIIPTKINAEKILELADRFLLPSTKFYMEPYMIQFGFSSIDAIRIGEKYRLGNFYQSGFDRLDISFFENLLFQHCYEELSTDTKRKFFNSYLKLHKEPFYSNTAPIYGYLPNRMTETPDLSIYEKAFVKTDKTDAILKVQGKKLHVNKALLSYHFDYLKTVFNSDSKEYSMEDVPGVKFEDIAIVLSLVHGAPIKYTFEQVESLLEIADRFLLSAAKRHIELFVLTQDVNEKYSKERALYLADKFKLNDLINRVLPLFGCESAFELSKKKDFFDKLFYETIVKLFEHMLLVNDRQKNIGFPRSFSKQIDRNVVRLLQTRRPHADIYGTAFAKSDRTDAILVVDGKKLHVNKAVKSNAENILELADRFLLPSTKVYMEPFMIHFDFSSLDFFCSIEAMRLGEKYQIDSLYQKGFDHLLRDVFDEPLAKQSYQQCSSDTKRKIFNRYLDLHRDYSYY</sequence>
<dbReference type="Proteomes" id="UP000008068">
    <property type="component" value="Unassembled WGS sequence"/>
</dbReference>
<protein>
    <recommendedName>
        <fullName evidence="1">BTB domain-containing protein</fullName>
    </recommendedName>
</protein>
<keyword evidence="3" id="KW-1185">Reference proteome</keyword>
<dbReference type="OrthoDB" id="6359816at2759"/>
<dbReference type="Gene3D" id="3.30.710.10">
    <property type="entry name" value="Potassium Channel Kv1.1, Chain A"/>
    <property type="match status" value="3"/>
</dbReference>
<dbReference type="AlphaFoldDB" id="G0MVX0"/>
<dbReference type="SUPFAM" id="SSF54695">
    <property type="entry name" value="POZ domain"/>
    <property type="match status" value="3"/>
</dbReference>
<feature type="domain" description="BTB" evidence="1">
    <location>
        <begin position="20"/>
        <end position="87"/>
    </location>
</feature>
<name>G0MVX0_CAEBE</name>
<proteinExistence type="predicted"/>
<dbReference type="Pfam" id="PF00651">
    <property type="entry name" value="BTB"/>
    <property type="match status" value="3"/>
</dbReference>
<dbReference type="HOGENOM" id="CLU_380466_0_0_1"/>